<organism evidence="1">
    <name type="scientific">uncultured Leptolyngbya sp</name>
    <dbReference type="NCBI Taxonomy" id="332963"/>
    <lineage>
        <taxon>Bacteria</taxon>
        <taxon>Bacillati</taxon>
        <taxon>Cyanobacteriota</taxon>
        <taxon>Cyanophyceae</taxon>
        <taxon>Leptolyngbyales</taxon>
        <taxon>Leptolyngbyaceae</taxon>
        <taxon>Leptolyngbya group</taxon>
        <taxon>Leptolyngbya</taxon>
        <taxon>environmental samples</taxon>
    </lineage>
</organism>
<protein>
    <submittedName>
        <fullName evidence="1">Uncharacterized protein</fullName>
    </submittedName>
</protein>
<sequence>MKSLFTIAQALICCCDISLLNKILKKDLIRLTIGTKLINAASQK</sequence>
<evidence type="ECO:0000313" key="1">
    <source>
        <dbReference type="EMBL" id="CAA9400267.1"/>
    </source>
</evidence>
<name>A0A6J4P3Y5_9CYAN</name>
<gene>
    <name evidence="1" type="ORF">AVDCRST_MAG94-5869</name>
</gene>
<accession>A0A6J4P3Y5</accession>
<proteinExistence type="predicted"/>
<dbReference type="EMBL" id="CADCTY010002028">
    <property type="protein sequence ID" value="CAA9400267.1"/>
    <property type="molecule type" value="Genomic_DNA"/>
</dbReference>
<reference evidence="1" key="1">
    <citation type="submission" date="2020-02" db="EMBL/GenBank/DDBJ databases">
        <authorList>
            <person name="Meier V. D."/>
        </authorList>
    </citation>
    <scope>NUCLEOTIDE SEQUENCE</scope>
    <source>
        <strain evidence="1">AVDCRST_MAG94</strain>
    </source>
</reference>
<dbReference type="AlphaFoldDB" id="A0A6J4P3Y5"/>